<comment type="caution">
    <text evidence="1">The sequence shown here is derived from an EMBL/GenBank/DDBJ whole genome shotgun (WGS) entry which is preliminary data.</text>
</comment>
<evidence type="ECO:0000313" key="2">
    <source>
        <dbReference type="Proteomes" id="UP000233551"/>
    </source>
</evidence>
<organism evidence="1 2">
    <name type="scientific">Punica granatum</name>
    <name type="common">Pomegranate</name>
    <dbReference type="NCBI Taxonomy" id="22663"/>
    <lineage>
        <taxon>Eukaryota</taxon>
        <taxon>Viridiplantae</taxon>
        <taxon>Streptophyta</taxon>
        <taxon>Embryophyta</taxon>
        <taxon>Tracheophyta</taxon>
        <taxon>Spermatophyta</taxon>
        <taxon>Magnoliopsida</taxon>
        <taxon>eudicotyledons</taxon>
        <taxon>Gunneridae</taxon>
        <taxon>Pentapetalae</taxon>
        <taxon>rosids</taxon>
        <taxon>malvids</taxon>
        <taxon>Myrtales</taxon>
        <taxon>Lythraceae</taxon>
        <taxon>Punica</taxon>
    </lineage>
</organism>
<dbReference type="AlphaFoldDB" id="A0A2I0KUH0"/>
<dbReference type="Proteomes" id="UP000233551">
    <property type="component" value="Unassembled WGS sequence"/>
</dbReference>
<gene>
    <name evidence="1" type="ORF">CRG98_007499</name>
</gene>
<name>A0A2I0KUH0_PUNGR</name>
<sequence length="87" mass="9554">MTELLVAGDALKERPNTPVECLWALGVLCVSVNELTSESISFFLDRLQFCASRGLGGTLGIGNGYWASSWNQCRSRLMNRANPCGWN</sequence>
<accession>A0A2I0KUH0</accession>
<proteinExistence type="predicted"/>
<dbReference type="EMBL" id="PGOL01000340">
    <property type="protein sequence ID" value="PKI72112.1"/>
    <property type="molecule type" value="Genomic_DNA"/>
</dbReference>
<reference evidence="1 2" key="1">
    <citation type="submission" date="2017-11" db="EMBL/GenBank/DDBJ databases">
        <title>De-novo sequencing of pomegranate (Punica granatum L.) genome.</title>
        <authorList>
            <person name="Akparov Z."/>
            <person name="Amiraslanov A."/>
            <person name="Hajiyeva S."/>
            <person name="Abbasov M."/>
            <person name="Kaur K."/>
            <person name="Hamwieh A."/>
            <person name="Solovyev V."/>
            <person name="Salamov A."/>
            <person name="Braich B."/>
            <person name="Kosarev P."/>
            <person name="Mahmoud A."/>
            <person name="Hajiyev E."/>
            <person name="Babayeva S."/>
            <person name="Izzatullayeva V."/>
            <person name="Mammadov A."/>
            <person name="Mammadov A."/>
            <person name="Sharifova S."/>
            <person name="Ojaghi J."/>
            <person name="Eynullazada K."/>
            <person name="Bayramov B."/>
            <person name="Abdulazimova A."/>
            <person name="Shahmuradov I."/>
        </authorList>
    </citation>
    <scope>NUCLEOTIDE SEQUENCE [LARGE SCALE GENOMIC DNA]</scope>
    <source>
        <strain evidence="2">cv. AG2017</strain>
        <tissue evidence="1">Leaf</tissue>
    </source>
</reference>
<protein>
    <submittedName>
        <fullName evidence="1">Uncharacterized protein</fullName>
    </submittedName>
</protein>
<evidence type="ECO:0000313" key="1">
    <source>
        <dbReference type="EMBL" id="PKI72112.1"/>
    </source>
</evidence>
<keyword evidence="2" id="KW-1185">Reference proteome</keyword>